<proteinExistence type="predicted"/>
<dbReference type="Proteomes" id="UP000178367">
    <property type="component" value="Unassembled WGS sequence"/>
</dbReference>
<evidence type="ECO:0000256" key="1">
    <source>
        <dbReference type="ARBA" id="ARBA00022598"/>
    </source>
</evidence>
<accession>A0A1F5SLK6</accession>
<dbReference type="EMBL" id="MFGB01000007">
    <property type="protein sequence ID" value="OGF27588.1"/>
    <property type="molecule type" value="Genomic_DNA"/>
</dbReference>
<keyword evidence="3" id="KW-0067">ATP-binding</keyword>
<evidence type="ECO:0000259" key="4">
    <source>
        <dbReference type="Pfam" id="PF02875"/>
    </source>
</evidence>
<keyword evidence="2" id="KW-0547">Nucleotide-binding</keyword>
<organism evidence="6 7">
    <name type="scientific">Candidatus Falkowbacteria bacterium RIFOXYA2_FULL_47_19</name>
    <dbReference type="NCBI Taxonomy" id="1797994"/>
    <lineage>
        <taxon>Bacteria</taxon>
        <taxon>Candidatus Falkowiibacteriota</taxon>
    </lineage>
</organism>
<evidence type="ECO:0000256" key="3">
    <source>
        <dbReference type="ARBA" id="ARBA00022840"/>
    </source>
</evidence>
<dbReference type="SUPFAM" id="SSF53244">
    <property type="entry name" value="MurD-like peptide ligases, peptide-binding domain"/>
    <property type="match status" value="1"/>
</dbReference>
<dbReference type="PANTHER" id="PTHR43024:SF1">
    <property type="entry name" value="UDP-N-ACETYLMURAMOYL-TRIPEPTIDE--D-ALANYL-D-ALANINE LIGASE"/>
    <property type="match status" value="1"/>
</dbReference>
<dbReference type="GO" id="GO:0016881">
    <property type="term" value="F:acid-amino acid ligase activity"/>
    <property type="evidence" value="ECO:0007669"/>
    <property type="project" value="InterPro"/>
</dbReference>
<dbReference type="Pfam" id="PF02875">
    <property type="entry name" value="Mur_ligase_C"/>
    <property type="match status" value="1"/>
</dbReference>
<name>A0A1F5SLK6_9BACT</name>
<dbReference type="Gene3D" id="3.40.1190.10">
    <property type="entry name" value="Mur-like, catalytic domain"/>
    <property type="match status" value="1"/>
</dbReference>
<dbReference type="AlphaFoldDB" id="A0A1F5SLK6"/>
<evidence type="ECO:0000313" key="7">
    <source>
        <dbReference type="Proteomes" id="UP000178367"/>
    </source>
</evidence>
<dbReference type="InterPro" id="IPR013221">
    <property type="entry name" value="Mur_ligase_cen"/>
</dbReference>
<dbReference type="InterPro" id="IPR036565">
    <property type="entry name" value="Mur-like_cat_sf"/>
</dbReference>
<evidence type="ECO:0000259" key="5">
    <source>
        <dbReference type="Pfam" id="PF08245"/>
    </source>
</evidence>
<evidence type="ECO:0000256" key="2">
    <source>
        <dbReference type="ARBA" id="ARBA00022741"/>
    </source>
</evidence>
<dbReference type="InterPro" id="IPR051046">
    <property type="entry name" value="MurCDEF_CellWall_CoF430Synth"/>
</dbReference>
<comment type="caution">
    <text evidence="6">The sequence shown here is derived from an EMBL/GenBank/DDBJ whole genome shotgun (WGS) entry which is preliminary data.</text>
</comment>
<keyword evidence="1" id="KW-0436">Ligase</keyword>
<dbReference type="SUPFAM" id="SSF53623">
    <property type="entry name" value="MurD-like peptide ligases, catalytic domain"/>
    <property type="match status" value="1"/>
</dbReference>
<protein>
    <recommendedName>
        <fullName evidence="8">UDP-N-acetylmuramoyl-tripeptide--D-alanyl-D-alanine ligase</fullName>
    </recommendedName>
</protein>
<reference evidence="6 7" key="1">
    <citation type="journal article" date="2016" name="Nat. Commun.">
        <title>Thousands of microbial genomes shed light on interconnected biogeochemical processes in an aquifer system.</title>
        <authorList>
            <person name="Anantharaman K."/>
            <person name="Brown C.T."/>
            <person name="Hug L.A."/>
            <person name="Sharon I."/>
            <person name="Castelle C.J."/>
            <person name="Probst A.J."/>
            <person name="Thomas B.C."/>
            <person name="Singh A."/>
            <person name="Wilkins M.J."/>
            <person name="Karaoz U."/>
            <person name="Brodie E.L."/>
            <person name="Williams K.H."/>
            <person name="Hubbard S.S."/>
            <person name="Banfield J.F."/>
        </authorList>
    </citation>
    <scope>NUCLEOTIDE SEQUENCE [LARGE SCALE GENOMIC DNA]</scope>
</reference>
<dbReference type="InterPro" id="IPR004101">
    <property type="entry name" value="Mur_ligase_C"/>
</dbReference>
<dbReference type="Pfam" id="PF08245">
    <property type="entry name" value="Mur_ligase_M"/>
    <property type="match status" value="1"/>
</dbReference>
<gene>
    <name evidence="6" type="ORF">A2227_01955</name>
</gene>
<sequence>MLKKIIQLKLKILAKLVIAKQKPEVVGITGSVGKTSARDAVYAVLNRKFRVGSCLKNYNNEFGLPLTIIGAASPGRNIFGWIRIFWRGFKLSLRKDEDYPRILVLEMGIDHPGDMDYLLDIAGPKVGILTMIGTVHAENFGSRNKLIQEKAKLIRNIPASGWSIINYDNEDCRRIAAESRARVITFGLEERSDIRAQEINYSFSGEAIAANIKGINFKMGYKGSHTPILLPGVLGINSVYAALAAAAVGLSFGMNQIEISEALRKFDSPKGRMRLIPGIKNTTIIDDTYNSEPKSAIAALGALKRIPVKEGAGKFVVLGDMLELGAYSEEGHKDVGRYVARAGFDWLFTVGERARHIAHGAKEEGMGEDRIFSFSDSSEVGRFMQDRIRENDLILVKGSQGMRMEKVVKEIIADPLRASKLLVRQEEEWLK</sequence>
<evidence type="ECO:0008006" key="8">
    <source>
        <dbReference type="Google" id="ProtNLM"/>
    </source>
</evidence>
<dbReference type="GO" id="GO:0005524">
    <property type="term" value="F:ATP binding"/>
    <property type="evidence" value="ECO:0007669"/>
    <property type="project" value="UniProtKB-KW"/>
</dbReference>
<dbReference type="PANTHER" id="PTHR43024">
    <property type="entry name" value="UDP-N-ACETYLMURAMOYL-TRIPEPTIDE--D-ALANYL-D-ALANINE LIGASE"/>
    <property type="match status" value="1"/>
</dbReference>
<dbReference type="STRING" id="1797994.A2227_01955"/>
<dbReference type="Gene3D" id="3.90.190.20">
    <property type="entry name" value="Mur ligase, C-terminal domain"/>
    <property type="match status" value="1"/>
</dbReference>
<feature type="domain" description="Mur ligase central" evidence="5">
    <location>
        <begin position="96"/>
        <end position="225"/>
    </location>
</feature>
<evidence type="ECO:0000313" key="6">
    <source>
        <dbReference type="EMBL" id="OGF27588.1"/>
    </source>
</evidence>
<dbReference type="InterPro" id="IPR036615">
    <property type="entry name" value="Mur_ligase_C_dom_sf"/>
</dbReference>
<feature type="domain" description="Mur ligase C-terminal" evidence="4">
    <location>
        <begin position="271"/>
        <end position="399"/>
    </location>
</feature>